<gene>
    <name evidence="1" type="ORF">C4B59_06015</name>
</gene>
<evidence type="ECO:0000313" key="1">
    <source>
        <dbReference type="EMBL" id="PXF61113.1"/>
    </source>
</evidence>
<dbReference type="Proteomes" id="UP000248329">
    <property type="component" value="Unassembled WGS sequence"/>
</dbReference>
<dbReference type="EMBL" id="PQXF01000008">
    <property type="protein sequence ID" value="PXF61113.1"/>
    <property type="molecule type" value="Genomic_DNA"/>
</dbReference>
<proteinExistence type="predicted"/>
<comment type="caution">
    <text evidence="1">The sequence shown here is derived from an EMBL/GenBank/DDBJ whole genome shotgun (WGS) entry which is preliminary data.</text>
</comment>
<reference evidence="1" key="1">
    <citation type="submission" date="2018-01" db="EMBL/GenBank/DDBJ databases">
        <authorList>
            <person name="Krukenberg V."/>
        </authorList>
    </citation>
    <scope>NUCLEOTIDE SEQUENCE</scope>
    <source>
        <strain evidence="1">E20ANME2</strain>
    </source>
</reference>
<organism evidence="1 2">
    <name type="scientific">Candidatus Methanogaster sp</name>
    <dbReference type="NCBI Taxonomy" id="3386292"/>
    <lineage>
        <taxon>Archaea</taxon>
        <taxon>Methanobacteriati</taxon>
        <taxon>Methanobacteriota</taxon>
        <taxon>Stenosarchaea group</taxon>
        <taxon>Methanomicrobia</taxon>
        <taxon>Methanosarcinales</taxon>
        <taxon>ANME-2 cluster</taxon>
        <taxon>Candidatus Methanogasteraceae</taxon>
        <taxon>Candidatus Methanogaster</taxon>
    </lineage>
</organism>
<evidence type="ECO:0000313" key="2">
    <source>
        <dbReference type="Proteomes" id="UP000248329"/>
    </source>
</evidence>
<sequence length="91" mass="10369">MFKNMDNTDVLKATILKKLKRRGKWGGAHTSFDRLTTGIPKHLKGETKNVAKDLIKSGLLFSKPTSYGLEISLNPKRRKEIDTIIEKYLPK</sequence>
<protein>
    <submittedName>
        <fullName evidence="1">Uncharacterized protein</fullName>
    </submittedName>
</protein>
<name>A0AC61L4B2_9EURY</name>
<accession>A0AC61L4B2</accession>